<sequence>PKPILKSEFVKSKIFRILWSYSNFFFYKRLQVCASAFLLLSYILSHLTDLCSGISNPPLKPHSQDPILFGRDN</sequence>
<evidence type="ECO:0000313" key="1">
    <source>
        <dbReference type="EMBL" id="CDW39234.1"/>
    </source>
</evidence>
<name>A0A0K2ULT7_LEPSM</name>
<dbReference type="AlphaFoldDB" id="A0A0K2ULT7"/>
<dbReference type="EMBL" id="HACA01021873">
    <property type="protein sequence ID" value="CDW39234.1"/>
    <property type="molecule type" value="Transcribed_RNA"/>
</dbReference>
<feature type="non-terminal residue" evidence="1">
    <location>
        <position position="1"/>
    </location>
</feature>
<reference evidence="1" key="1">
    <citation type="submission" date="2014-05" db="EMBL/GenBank/DDBJ databases">
        <authorList>
            <person name="Chronopoulou M."/>
        </authorList>
    </citation>
    <scope>NUCLEOTIDE SEQUENCE</scope>
    <source>
        <tissue evidence="1">Whole organism</tissue>
    </source>
</reference>
<organism evidence="1">
    <name type="scientific">Lepeophtheirus salmonis</name>
    <name type="common">Salmon louse</name>
    <name type="synonym">Caligus salmonis</name>
    <dbReference type="NCBI Taxonomy" id="72036"/>
    <lineage>
        <taxon>Eukaryota</taxon>
        <taxon>Metazoa</taxon>
        <taxon>Ecdysozoa</taxon>
        <taxon>Arthropoda</taxon>
        <taxon>Crustacea</taxon>
        <taxon>Multicrustacea</taxon>
        <taxon>Hexanauplia</taxon>
        <taxon>Copepoda</taxon>
        <taxon>Siphonostomatoida</taxon>
        <taxon>Caligidae</taxon>
        <taxon>Lepeophtheirus</taxon>
    </lineage>
</organism>
<protein>
    <submittedName>
        <fullName evidence="1">Uncharacterized protein</fullName>
    </submittedName>
</protein>
<proteinExistence type="predicted"/>
<accession>A0A0K2ULT7</accession>